<dbReference type="InterPro" id="IPR018511">
    <property type="entry name" value="Hemolysin-typ_Ca-bd_CS"/>
</dbReference>
<dbReference type="Proteomes" id="UP000321523">
    <property type="component" value="Unassembled WGS sequence"/>
</dbReference>
<dbReference type="OrthoDB" id="7366341at2"/>
<dbReference type="Gene3D" id="2.150.10.10">
    <property type="entry name" value="Serralysin-like metalloprotease, C-terminal"/>
    <property type="match status" value="3"/>
</dbReference>
<reference evidence="4 5" key="1">
    <citation type="submission" date="2019-07" db="EMBL/GenBank/DDBJ databases">
        <title>Whole genome shotgun sequence of Skermanella aerolata NBRC 106429.</title>
        <authorList>
            <person name="Hosoyama A."/>
            <person name="Uohara A."/>
            <person name="Ohji S."/>
            <person name="Ichikawa N."/>
        </authorList>
    </citation>
    <scope>NUCLEOTIDE SEQUENCE [LARGE SCALE GENOMIC DNA]</scope>
    <source>
        <strain evidence="4 5">NBRC 106429</strain>
    </source>
</reference>
<evidence type="ECO:0008006" key="6">
    <source>
        <dbReference type="Google" id="ProtNLM"/>
    </source>
</evidence>
<proteinExistence type="predicted"/>
<keyword evidence="5" id="KW-1185">Reference proteome</keyword>
<evidence type="ECO:0000313" key="4">
    <source>
        <dbReference type="EMBL" id="GEO36189.1"/>
    </source>
</evidence>
<dbReference type="SUPFAM" id="SSF51120">
    <property type="entry name" value="beta-Roll"/>
    <property type="match status" value="2"/>
</dbReference>
<dbReference type="PANTHER" id="PTHR38340:SF1">
    <property type="entry name" value="S-LAYER PROTEIN"/>
    <property type="match status" value="1"/>
</dbReference>
<dbReference type="InterPro" id="IPR050557">
    <property type="entry name" value="RTX_toxin/Mannuronan_C5-epim"/>
</dbReference>
<name>A0A512DI74_9PROT</name>
<dbReference type="PRINTS" id="PR00313">
    <property type="entry name" value="CABNDNGRPT"/>
</dbReference>
<comment type="subcellular location">
    <subcellularLocation>
        <location evidence="1">Secreted</location>
    </subcellularLocation>
</comment>
<evidence type="ECO:0000256" key="2">
    <source>
        <dbReference type="ARBA" id="ARBA00022525"/>
    </source>
</evidence>
<protein>
    <recommendedName>
        <fullName evidence="6">Calcium-binding protein</fullName>
    </recommendedName>
</protein>
<dbReference type="Pfam" id="PF00353">
    <property type="entry name" value="HemolysinCabind"/>
    <property type="match status" value="4"/>
</dbReference>
<accession>A0A512DI74</accession>
<sequence length="305" mass="31744">MGAEMGDITGTAKADRLSGSSGDDTIRGLAGNDRIHGKGGLDTIYGGAGNDIMDGGVGDDSLYGEKGNDRLYGGAGSDYLAGGEGNDILAPGAGKNVASGGAGNDTFYFNQDESLQSSEFYGEEGRNTFVFTEDSPAEVIGMPWGFHYANNLVFVSGIQVFDASAASSLAYSGGRFLNTKVIGTKNDDTFYGNSGNEVLVGGRGDDIFDPRSGTDTVTSSRHDSDLVQYDTSADTGADIMTGFNGAGRSGGDMIEFNQVLSPGSDPHPVTVSVQDGHTLFDWEIGSLLVDTVGLVKDVDYFVYLA</sequence>
<dbReference type="AlphaFoldDB" id="A0A512DI74"/>
<evidence type="ECO:0000256" key="1">
    <source>
        <dbReference type="ARBA" id="ARBA00004613"/>
    </source>
</evidence>
<feature type="region of interest" description="Disordered" evidence="3">
    <location>
        <begin position="1"/>
        <end position="32"/>
    </location>
</feature>
<organism evidence="4 5">
    <name type="scientific">Skermanella aerolata</name>
    <dbReference type="NCBI Taxonomy" id="393310"/>
    <lineage>
        <taxon>Bacteria</taxon>
        <taxon>Pseudomonadati</taxon>
        <taxon>Pseudomonadota</taxon>
        <taxon>Alphaproteobacteria</taxon>
        <taxon>Rhodospirillales</taxon>
        <taxon>Azospirillaceae</taxon>
        <taxon>Skermanella</taxon>
    </lineage>
</organism>
<evidence type="ECO:0000256" key="3">
    <source>
        <dbReference type="SAM" id="MobiDB-lite"/>
    </source>
</evidence>
<dbReference type="GO" id="GO:0005576">
    <property type="term" value="C:extracellular region"/>
    <property type="evidence" value="ECO:0007669"/>
    <property type="project" value="UniProtKB-SubCell"/>
</dbReference>
<evidence type="ECO:0000313" key="5">
    <source>
        <dbReference type="Proteomes" id="UP000321523"/>
    </source>
</evidence>
<dbReference type="EMBL" id="BJYZ01000002">
    <property type="protein sequence ID" value="GEO36189.1"/>
    <property type="molecule type" value="Genomic_DNA"/>
</dbReference>
<keyword evidence="2" id="KW-0964">Secreted</keyword>
<dbReference type="GO" id="GO:0005509">
    <property type="term" value="F:calcium ion binding"/>
    <property type="evidence" value="ECO:0007669"/>
    <property type="project" value="InterPro"/>
</dbReference>
<dbReference type="PROSITE" id="PS00330">
    <property type="entry name" value="HEMOLYSIN_CALCIUM"/>
    <property type="match status" value="2"/>
</dbReference>
<comment type="caution">
    <text evidence="4">The sequence shown here is derived from an EMBL/GenBank/DDBJ whole genome shotgun (WGS) entry which is preliminary data.</text>
</comment>
<dbReference type="PANTHER" id="PTHR38340">
    <property type="entry name" value="S-LAYER PROTEIN"/>
    <property type="match status" value="1"/>
</dbReference>
<gene>
    <name evidence="4" type="ORF">SAE02_03370</name>
</gene>
<dbReference type="InterPro" id="IPR011049">
    <property type="entry name" value="Serralysin-like_metalloprot_C"/>
</dbReference>
<dbReference type="InterPro" id="IPR001343">
    <property type="entry name" value="Hemolysn_Ca-bd"/>
</dbReference>